<reference evidence="5 6" key="1">
    <citation type="submission" date="2020-08" db="EMBL/GenBank/DDBJ databases">
        <title>Plant Genome Project.</title>
        <authorList>
            <person name="Zhang R.-G."/>
        </authorList>
    </citation>
    <scope>NUCLEOTIDE SEQUENCE [LARGE SCALE GENOMIC DNA]</scope>
    <source>
        <tissue evidence="5">Rhizome</tissue>
    </source>
</reference>
<feature type="repeat" description="PPR" evidence="3">
    <location>
        <begin position="466"/>
        <end position="500"/>
    </location>
</feature>
<feature type="repeat" description="PPR" evidence="3">
    <location>
        <begin position="431"/>
        <end position="465"/>
    </location>
</feature>
<feature type="repeat" description="PPR" evidence="3">
    <location>
        <begin position="83"/>
        <end position="117"/>
    </location>
</feature>
<dbReference type="Proteomes" id="UP000734854">
    <property type="component" value="Unassembled WGS sequence"/>
</dbReference>
<comment type="similarity">
    <text evidence="1">Belongs to the PPR family. P subfamily.</text>
</comment>
<evidence type="ECO:0000256" key="2">
    <source>
        <dbReference type="ARBA" id="ARBA00022737"/>
    </source>
</evidence>
<evidence type="ECO:0008006" key="7">
    <source>
        <dbReference type="Google" id="ProtNLM"/>
    </source>
</evidence>
<feature type="repeat" description="PPR" evidence="3">
    <location>
        <begin position="364"/>
        <end position="398"/>
    </location>
</feature>
<feature type="repeat" description="PPR" evidence="3">
    <location>
        <begin position="259"/>
        <end position="293"/>
    </location>
</feature>
<proteinExistence type="inferred from homology"/>
<dbReference type="InterPro" id="IPR011990">
    <property type="entry name" value="TPR-like_helical_dom_sf"/>
</dbReference>
<dbReference type="InterPro" id="IPR002885">
    <property type="entry name" value="PPR_rpt"/>
</dbReference>
<keyword evidence="2" id="KW-0677">Repeat</keyword>
<evidence type="ECO:0000313" key="5">
    <source>
        <dbReference type="EMBL" id="KAG6533897.1"/>
    </source>
</evidence>
<name>A0A8J5HXP2_ZINOF</name>
<dbReference type="NCBIfam" id="TIGR00756">
    <property type="entry name" value="PPR"/>
    <property type="match status" value="9"/>
</dbReference>
<feature type="compositionally biased region" description="Low complexity" evidence="4">
    <location>
        <begin position="7"/>
        <end position="16"/>
    </location>
</feature>
<organism evidence="5 6">
    <name type="scientific">Zingiber officinale</name>
    <name type="common">Ginger</name>
    <name type="synonym">Amomum zingiber</name>
    <dbReference type="NCBI Taxonomy" id="94328"/>
    <lineage>
        <taxon>Eukaryota</taxon>
        <taxon>Viridiplantae</taxon>
        <taxon>Streptophyta</taxon>
        <taxon>Embryophyta</taxon>
        <taxon>Tracheophyta</taxon>
        <taxon>Spermatophyta</taxon>
        <taxon>Magnoliopsida</taxon>
        <taxon>Liliopsida</taxon>
        <taxon>Zingiberales</taxon>
        <taxon>Zingiberaceae</taxon>
        <taxon>Zingiber</taxon>
    </lineage>
</organism>
<accession>A0A8J5HXP2</accession>
<feature type="repeat" description="PPR" evidence="3">
    <location>
        <begin position="189"/>
        <end position="223"/>
    </location>
</feature>
<feature type="repeat" description="PPR" evidence="3">
    <location>
        <begin position="118"/>
        <end position="152"/>
    </location>
</feature>
<dbReference type="Pfam" id="PF13041">
    <property type="entry name" value="PPR_2"/>
    <property type="match status" value="5"/>
</dbReference>
<dbReference type="PANTHER" id="PTHR46128">
    <property type="entry name" value="MITOCHONDRIAL GROUP I INTRON SPLICING FACTOR CCM1"/>
    <property type="match status" value="1"/>
</dbReference>
<dbReference type="PANTHER" id="PTHR46128:SF82">
    <property type="entry name" value="PENTACOTRIPEPTIDE-REPEAT REGION OF PRORP DOMAIN-CONTAINING PROTEIN"/>
    <property type="match status" value="1"/>
</dbReference>
<feature type="region of interest" description="Disordered" evidence="4">
    <location>
        <begin position="1"/>
        <end position="25"/>
    </location>
</feature>
<dbReference type="InterPro" id="IPR050872">
    <property type="entry name" value="PPR_P_subfamily"/>
</dbReference>
<comment type="caution">
    <text evidence="5">The sequence shown here is derived from an EMBL/GenBank/DDBJ whole genome shotgun (WGS) entry which is preliminary data.</text>
</comment>
<gene>
    <name evidence="5" type="ORF">ZIOFF_007775</name>
</gene>
<evidence type="ECO:0000256" key="3">
    <source>
        <dbReference type="PROSITE-ProRule" id="PRU00708"/>
    </source>
</evidence>
<dbReference type="PROSITE" id="PS51375">
    <property type="entry name" value="PPR"/>
    <property type="match status" value="9"/>
</dbReference>
<protein>
    <recommendedName>
        <fullName evidence="7">Pentatricopeptide repeat-containing protein</fullName>
    </recommendedName>
</protein>
<feature type="repeat" description="PPR" evidence="3">
    <location>
        <begin position="224"/>
        <end position="258"/>
    </location>
</feature>
<keyword evidence="6" id="KW-1185">Reference proteome</keyword>
<evidence type="ECO:0000256" key="4">
    <source>
        <dbReference type="SAM" id="MobiDB-lite"/>
    </source>
</evidence>
<dbReference type="AlphaFoldDB" id="A0A8J5HXP2"/>
<feature type="repeat" description="PPR" evidence="3">
    <location>
        <begin position="294"/>
        <end position="328"/>
    </location>
</feature>
<dbReference type="Pfam" id="PF01535">
    <property type="entry name" value="PPR"/>
    <property type="match status" value="1"/>
</dbReference>
<dbReference type="Pfam" id="PF12854">
    <property type="entry name" value="PPR_1"/>
    <property type="match status" value="1"/>
</dbReference>
<evidence type="ECO:0000313" key="6">
    <source>
        <dbReference type="Proteomes" id="UP000734854"/>
    </source>
</evidence>
<evidence type="ECO:0000256" key="1">
    <source>
        <dbReference type="ARBA" id="ARBA00007626"/>
    </source>
</evidence>
<sequence length="570" mass="64514">MPWISNSPSPSAAARAVSRRRRPFARAVKPSPHVIQKFLPPPPSPELSSDAKVSAFCAAVAEFSRCRPASPLPSPGSSPSRRHPSAYNALMTSFSRSGDADEVIRLFRELMLWHPTPNALCYNTLINSLAVANRYDHVDKLFDEMVASGVAPTTASYTILLKSRSFDPNFIEYAYRLIPLMVQSGCQPDTSTYTMLIAGLCRARRMDEAWGVLDQMVEDKLLPTVQSYTCIVQGYCSEGRIKEAKRLVARMEGIGCPPDVVTHGILIEALCEAGEFHEVEKLLMESEKKGWKPNEVIYNIYMNGFCKAGKIDESFRLLEVMLTNELHPTIVTLNILFECLCRDSKVWEAKCLLERSAQLGWDPDVFFYNSLMSRFCKMNELVCVLKLFNDLFKKGISPDSCTFTIVIRSLCKAGMLQRAKCLFSNSSFAADVVAFNTLLHEFYRAQEFNEVRALYIKMISENIIPNKFTYCMMIDTLCRERRYMDAIDCFLRSLMIGFFPDLVIRLNNWLVKDGKLREILNLAEGLLCRGLVIDVSVFSALIRALCKEGYCKSNDLDRVCLLLERMLGMK</sequence>
<dbReference type="Gene3D" id="1.25.40.10">
    <property type="entry name" value="Tetratricopeptide repeat domain"/>
    <property type="match status" value="6"/>
</dbReference>
<dbReference type="EMBL" id="JACMSC010000002">
    <property type="protein sequence ID" value="KAG6533897.1"/>
    <property type="molecule type" value="Genomic_DNA"/>
</dbReference>